<feature type="region of interest" description="Disordered" evidence="5">
    <location>
        <begin position="660"/>
        <end position="762"/>
    </location>
</feature>
<dbReference type="Gene3D" id="3.80.10.10">
    <property type="entry name" value="Ribonuclease Inhibitor"/>
    <property type="match status" value="2"/>
</dbReference>
<feature type="compositionally biased region" description="Low complexity" evidence="5">
    <location>
        <begin position="411"/>
        <end position="427"/>
    </location>
</feature>
<dbReference type="InterPro" id="IPR003591">
    <property type="entry name" value="Leu-rich_rpt_typical-subtyp"/>
</dbReference>
<reference evidence="6 7" key="1">
    <citation type="submission" date="2016-10" db="EMBL/GenBank/DDBJ databases">
        <title>Draft genome sequence of Coniochaeta ligniaria NRRL30616, a lignocellulolytic fungus for bioabatement of inhibitors in plant biomass hydrolysates.</title>
        <authorList>
            <consortium name="DOE Joint Genome Institute"/>
            <person name="Jimenez D.J."/>
            <person name="Hector R.E."/>
            <person name="Riley R."/>
            <person name="Sun H."/>
            <person name="Grigoriev I.V."/>
            <person name="Van Elsas J.D."/>
            <person name="Nichols N.N."/>
        </authorList>
    </citation>
    <scope>NUCLEOTIDE SEQUENCE [LARGE SCALE GENOMIC DNA]</scope>
    <source>
        <strain evidence="6 7">NRRL 30616</strain>
    </source>
</reference>
<feature type="compositionally biased region" description="Basic and acidic residues" evidence="5">
    <location>
        <begin position="357"/>
        <end position="377"/>
    </location>
</feature>
<feature type="compositionally biased region" description="Polar residues" evidence="5">
    <location>
        <begin position="667"/>
        <end position="676"/>
    </location>
</feature>
<evidence type="ECO:0000313" key="7">
    <source>
        <dbReference type="Proteomes" id="UP000182658"/>
    </source>
</evidence>
<evidence type="ECO:0000256" key="1">
    <source>
        <dbReference type="ARBA" id="ARBA00004496"/>
    </source>
</evidence>
<evidence type="ECO:0000256" key="5">
    <source>
        <dbReference type="SAM" id="MobiDB-lite"/>
    </source>
</evidence>
<dbReference type="STRING" id="1408157.A0A1J7J074"/>
<dbReference type="SMART" id="SM00369">
    <property type="entry name" value="LRR_TYP"/>
    <property type="match status" value="3"/>
</dbReference>
<accession>A0A1J7J074</accession>
<organism evidence="6 7">
    <name type="scientific">Coniochaeta ligniaria NRRL 30616</name>
    <dbReference type="NCBI Taxonomy" id="1408157"/>
    <lineage>
        <taxon>Eukaryota</taxon>
        <taxon>Fungi</taxon>
        <taxon>Dikarya</taxon>
        <taxon>Ascomycota</taxon>
        <taxon>Pezizomycotina</taxon>
        <taxon>Sordariomycetes</taxon>
        <taxon>Sordariomycetidae</taxon>
        <taxon>Coniochaetales</taxon>
        <taxon>Coniochaetaceae</taxon>
        <taxon>Coniochaeta</taxon>
    </lineage>
</organism>
<dbReference type="SUPFAM" id="SSF52075">
    <property type="entry name" value="Outer arm dynein light chain 1"/>
    <property type="match status" value="1"/>
</dbReference>
<feature type="region of interest" description="Disordered" evidence="5">
    <location>
        <begin position="810"/>
        <end position="857"/>
    </location>
</feature>
<dbReference type="PANTHER" id="PTHR15454:SF69">
    <property type="entry name" value="SERINE_THREONINE-PROTEIN KINASE 11-INTERACTING PROTEIN"/>
    <property type="match status" value="1"/>
</dbReference>
<dbReference type="InterPro" id="IPR032675">
    <property type="entry name" value="LRR_dom_sf"/>
</dbReference>
<dbReference type="GO" id="GO:0005737">
    <property type="term" value="C:cytoplasm"/>
    <property type="evidence" value="ECO:0007669"/>
    <property type="project" value="UniProtKB-SubCell"/>
</dbReference>
<keyword evidence="3" id="KW-0433">Leucine-rich repeat</keyword>
<keyword evidence="7" id="KW-1185">Reference proteome</keyword>
<feature type="compositionally biased region" description="Low complexity" evidence="5">
    <location>
        <begin position="384"/>
        <end position="401"/>
    </location>
</feature>
<name>A0A1J7J074_9PEZI</name>
<evidence type="ECO:0000256" key="3">
    <source>
        <dbReference type="ARBA" id="ARBA00022614"/>
    </source>
</evidence>
<keyword evidence="2" id="KW-0963">Cytoplasm</keyword>
<sequence>MDSEDGELFIKQLATFVRTHEKALANALQFKRQNLPRHGSSQSVSSISSVALSAAQAVPERPSTSASTSTSLAAALSLGSLSFTSHTVKSAKLALTPHHLFYLLSRFEELGIPVGPMKVRLENLHDNTTSANYVSFLSQSQRSKSRNSDVGSIRSVSSIRSVMSGMSALWASFGIGSGISAARNERQKAALLADLKYLYSAFTKIPCLKLSPDWRARLIRGYEEFPFDSAVPLYVFKNVQALEVSDLDFRQFFGWDRLADQLRSLTIRRACLDDPADVLIDIVLDDMDKRRRRTSKSQNSPTTTFPGSSSPKRSPTTGHADVHKTSSAPGSPNPRKSVGELQVGSLSSEGAVDSDGPVDRDSRRPSFVRVDSDEQRSPIKTSRPRSNSPRRPTSSRNGSTNVRSSYKVRRSGSGSSHSSLSDSWHVSRGSSSNLLAMGILPASKWRFLKHLSLTDNSLTSIPANSLAPLANTLNSLDLSCNLFTQIPDSLATLTALRALNLSHCMIDSLHSLTRNPLPAITALNLRANRLQSIAGVERLYPLERLDLRDNRLTDPMELARLTGIPEIREIWVEGNPFTRSHRDYRVTIFNLFRKTPGYTDDIIIDDAGPSYSEKRYLVERVAEPAAVPVVKPPIPEIPAVDVSKPTIIYGDPKEPAVLLKERPAPRTASSEVNTGSTRRRRAAKRRIVDLATTDTPVPHAQPIDRVPALDSAAPSIQEPQDSHYRMSQSPEGPDTRGLVESTLPGRQASPEVPRIDSSVVPQLPPIYTSQDSKNSWKDPKDWDLSGELYRQKIETLRDRVGSGYLSVLSEEGWESPHPPSYHDPDFGSPSPHSPHHSNQSTPRAIGVQAIHSGRTLG</sequence>
<dbReference type="InterPro" id="IPR001611">
    <property type="entry name" value="Leu-rich_rpt"/>
</dbReference>
<keyword evidence="4" id="KW-0677">Repeat</keyword>
<feature type="region of interest" description="Disordered" evidence="5">
    <location>
        <begin position="291"/>
        <end position="427"/>
    </location>
</feature>
<dbReference type="PROSITE" id="PS51450">
    <property type="entry name" value="LRR"/>
    <property type="match status" value="3"/>
</dbReference>
<proteinExistence type="predicted"/>
<gene>
    <name evidence="6" type="ORF">CONLIGDRAFT_569073</name>
</gene>
<dbReference type="Proteomes" id="UP000182658">
    <property type="component" value="Unassembled WGS sequence"/>
</dbReference>
<dbReference type="AlphaFoldDB" id="A0A1J7J074"/>
<dbReference type="Pfam" id="PF13855">
    <property type="entry name" value="LRR_8"/>
    <property type="match status" value="1"/>
</dbReference>
<evidence type="ECO:0000256" key="4">
    <source>
        <dbReference type="ARBA" id="ARBA00022737"/>
    </source>
</evidence>
<dbReference type="FunFam" id="3.80.10.10:FF:000273">
    <property type="entry name" value="Leucine Rich Repeat domain protein"/>
    <property type="match status" value="1"/>
</dbReference>
<feature type="compositionally biased region" description="Low complexity" evidence="5">
    <location>
        <begin position="300"/>
        <end position="311"/>
    </location>
</feature>
<dbReference type="InParanoid" id="A0A1J7J074"/>
<protein>
    <recommendedName>
        <fullName evidence="8">L domain-like protein</fullName>
    </recommendedName>
</protein>
<evidence type="ECO:0008006" key="8">
    <source>
        <dbReference type="Google" id="ProtNLM"/>
    </source>
</evidence>
<dbReference type="EMBL" id="KV875094">
    <property type="protein sequence ID" value="OIW33455.1"/>
    <property type="molecule type" value="Genomic_DNA"/>
</dbReference>
<evidence type="ECO:0000313" key="6">
    <source>
        <dbReference type="EMBL" id="OIW33455.1"/>
    </source>
</evidence>
<evidence type="ECO:0000256" key="2">
    <source>
        <dbReference type="ARBA" id="ARBA00022490"/>
    </source>
</evidence>
<comment type="subcellular location">
    <subcellularLocation>
        <location evidence="1">Cytoplasm</location>
    </subcellularLocation>
</comment>
<dbReference type="OrthoDB" id="676979at2759"/>
<dbReference type="PANTHER" id="PTHR15454">
    <property type="entry name" value="NISCHARIN RELATED"/>
    <property type="match status" value="1"/>
</dbReference>